<sequence length="127" mass="14108">MTMIITHIIIYVHYNHYGHYIAYDSMLLIHVNDNSKPIHNSVMKTFPASSIPSSQPLMPFLANRGSSIQYLSGRPNCKLSVRILYGRPKSFTLPSDLPIPRCPACGNSHEIIGTGVHTILITMGTTI</sequence>
<reference evidence="1" key="2">
    <citation type="journal article" date="2022" name="Res Sq">
        <title>Comparative Genomics Reveals Insights into the Divergent Evolution of Astigmatic Mites and Household Pest Adaptations.</title>
        <authorList>
            <person name="Xiong Q."/>
            <person name="Wan A.T.-Y."/>
            <person name="Liu X.-Y."/>
            <person name="Fung C.S.-H."/>
            <person name="Xiao X."/>
            <person name="Malainual N."/>
            <person name="Hou J."/>
            <person name="Wang L."/>
            <person name="Wang M."/>
            <person name="Yang K."/>
            <person name="Cui Y."/>
            <person name="Leung E."/>
            <person name="Nong W."/>
            <person name="Shin S.-K."/>
            <person name="Au S."/>
            <person name="Jeong K.Y."/>
            <person name="Chew F.T."/>
            <person name="Hui J."/>
            <person name="Leung T.F."/>
            <person name="Tungtrongchitr A."/>
            <person name="Zhong N."/>
            <person name="Liu Z."/>
            <person name="Tsui S."/>
        </authorList>
    </citation>
    <scope>NUCLEOTIDE SEQUENCE</scope>
    <source>
        <strain evidence="1">Derf</strain>
        <tissue evidence="1">Whole organism</tissue>
    </source>
</reference>
<protein>
    <submittedName>
        <fullName evidence="1">Uncharacterized protein</fullName>
    </submittedName>
</protein>
<organism evidence="1 2">
    <name type="scientific">Dermatophagoides farinae</name>
    <name type="common">American house dust mite</name>
    <dbReference type="NCBI Taxonomy" id="6954"/>
    <lineage>
        <taxon>Eukaryota</taxon>
        <taxon>Metazoa</taxon>
        <taxon>Ecdysozoa</taxon>
        <taxon>Arthropoda</taxon>
        <taxon>Chelicerata</taxon>
        <taxon>Arachnida</taxon>
        <taxon>Acari</taxon>
        <taxon>Acariformes</taxon>
        <taxon>Sarcoptiformes</taxon>
        <taxon>Astigmata</taxon>
        <taxon>Psoroptidia</taxon>
        <taxon>Analgoidea</taxon>
        <taxon>Pyroglyphidae</taxon>
        <taxon>Dermatophagoidinae</taxon>
        <taxon>Dermatophagoides</taxon>
    </lineage>
</organism>
<dbReference type="Proteomes" id="UP000790347">
    <property type="component" value="Unassembled WGS sequence"/>
</dbReference>
<comment type="caution">
    <text evidence="1">The sequence shown here is derived from an EMBL/GenBank/DDBJ whole genome shotgun (WGS) entry which is preliminary data.</text>
</comment>
<accession>A0A922I7C2</accession>
<proteinExistence type="predicted"/>
<evidence type="ECO:0000313" key="1">
    <source>
        <dbReference type="EMBL" id="KAH9526339.1"/>
    </source>
</evidence>
<reference evidence="1" key="1">
    <citation type="submission" date="2013-05" db="EMBL/GenBank/DDBJ databases">
        <authorList>
            <person name="Yim A.K.Y."/>
            <person name="Chan T.F."/>
            <person name="Ji K.M."/>
            <person name="Liu X.Y."/>
            <person name="Zhou J.W."/>
            <person name="Li R.Q."/>
            <person name="Yang K.Y."/>
            <person name="Li J."/>
            <person name="Li M."/>
            <person name="Law P.T.W."/>
            <person name="Wu Y.L."/>
            <person name="Cai Z.L."/>
            <person name="Qin H."/>
            <person name="Bao Y."/>
            <person name="Leung R.K.K."/>
            <person name="Ng P.K.S."/>
            <person name="Zou J."/>
            <person name="Zhong X.J."/>
            <person name="Ran P.X."/>
            <person name="Zhong N.S."/>
            <person name="Liu Z.G."/>
            <person name="Tsui S.K.W."/>
        </authorList>
    </citation>
    <scope>NUCLEOTIDE SEQUENCE</scope>
    <source>
        <strain evidence="1">Derf</strain>
        <tissue evidence="1">Whole organism</tissue>
    </source>
</reference>
<dbReference type="EMBL" id="ASGP02000001">
    <property type="protein sequence ID" value="KAH9526339.1"/>
    <property type="molecule type" value="Genomic_DNA"/>
</dbReference>
<evidence type="ECO:0000313" key="2">
    <source>
        <dbReference type="Proteomes" id="UP000790347"/>
    </source>
</evidence>
<keyword evidence="2" id="KW-1185">Reference proteome</keyword>
<dbReference type="AlphaFoldDB" id="A0A922I7C2"/>
<name>A0A922I7C2_DERFA</name>
<gene>
    <name evidence="1" type="ORF">DERF_000437</name>
</gene>